<dbReference type="PRINTS" id="PR00700">
    <property type="entry name" value="PRTYPHPHTASE"/>
</dbReference>
<keyword evidence="9" id="KW-0325">Glycoprotein</keyword>
<dbReference type="InterPro" id="IPR029021">
    <property type="entry name" value="Prot-tyrosine_phosphatase-like"/>
</dbReference>
<evidence type="ECO:0000256" key="9">
    <source>
        <dbReference type="ARBA" id="ARBA00023180"/>
    </source>
</evidence>
<comment type="subcellular location">
    <subcellularLocation>
        <location evidence="1">Membrane</location>
        <topology evidence="1">Single-pass type I membrane protein</topology>
    </subcellularLocation>
</comment>
<dbReference type="GO" id="GO:0004725">
    <property type="term" value="F:protein tyrosine phosphatase activity"/>
    <property type="evidence" value="ECO:0007669"/>
    <property type="project" value="InterPro"/>
</dbReference>
<feature type="domain" description="Tyrosine-protein phosphatase" evidence="11">
    <location>
        <begin position="1201"/>
        <end position="1460"/>
    </location>
</feature>
<dbReference type="PROSITE" id="PS50853">
    <property type="entry name" value="FN3"/>
    <property type="match status" value="5"/>
</dbReference>
<dbReference type="SUPFAM" id="SSF49265">
    <property type="entry name" value="Fibronectin type III"/>
    <property type="match status" value="4"/>
</dbReference>
<protein>
    <submittedName>
        <fullName evidence="14">DgyrCDS1281</fullName>
    </submittedName>
</protein>
<evidence type="ECO:0000259" key="11">
    <source>
        <dbReference type="PROSITE" id="PS50055"/>
    </source>
</evidence>
<organism evidence="14 15">
    <name type="scientific">Dimorphilus gyrociliatus</name>
    <dbReference type="NCBI Taxonomy" id="2664684"/>
    <lineage>
        <taxon>Eukaryota</taxon>
        <taxon>Metazoa</taxon>
        <taxon>Spiralia</taxon>
        <taxon>Lophotrochozoa</taxon>
        <taxon>Annelida</taxon>
        <taxon>Polychaeta</taxon>
        <taxon>Polychaeta incertae sedis</taxon>
        <taxon>Dinophilidae</taxon>
        <taxon>Dimorphilus</taxon>
    </lineage>
</organism>
<keyword evidence="6" id="KW-0904">Protein phosphatase</keyword>
<dbReference type="PROSITE" id="PS50055">
    <property type="entry name" value="TYR_PHOSPHATASE_PTP"/>
    <property type="match status" value="2"/>
</dbReference>
<sequence>MRAQLDNNRFSTRTKRIMVTTKKAKGDTPASNPVNIRAITDKHTITVLWDRPERIDSPIKKYQIFIMEDSPETRRMKEPDDSPTRLSAKSLASSHTIYALKIWTRYKIWIRAETLDGDGEFGSIIVRTAEGVPKKPKNLRGTAFNSTTIGIYWDKPHKKELTGLIRGYYANVWEIVNDGKVQYIKIGRITSKSSTPFMLITGLKPDTNYSITLTGLSKVGDGESTDPIIVRTKGAVPSPPTDLKLTLVDGEQTTVRVTWKPPIRTYGKIEKYKVLYTAEGDKYTNERRLDPRKNNKYQAQMLAKGTTYEFRVAAKNQVEYGEFVVGSISTPEGPPTGAPRNVTVYPYGVKSFQVTWSPPEKKQRMGKMVNYEIVYHPVGKEQSEMSVNSSEATSAILQDLTMNIWYSLQVRAYTSVAEGPFTKPIKFRTEGKQPGPPTNVSLRKDGKNALIVSFDPPRVGKGLVEKYKIYYSSTYNDDMEKWDSVEFDASETEHRIESIAEKTSYCVRVRALSSHGGFGNFSEVKYYHPNEISNERHNQVRKLDLRNNNPDFLLTWERPTSNRPVESYQLTLKSTATYFDERGRPQTESKIKRIELDSTARERIFPNLKPNTHYKFLVAVQFEGEQHYELPLGLDTKTDGIPPKFIQAPEAVPSKGSPRFKLFKSSTRNGVIKHYTLYVVDASAVDSFGQPPKFLMEYNQNKNIKLYPTAQFDGNPTSPNRLPNEFKLGDGKKYGAYKNRRLTPGDKLTLFMMITEEMGKTAYSGYSDLVTVPLDGTYDYNDSSEIAEQENGNLIWVVGPICGVVVLILVVIFVVVFFRRRAAKRQLDKTKLQTTLATPIPAPSNAISKPPPVSAVSTLMPQSSMGLSQHSMDPVEHRRRNKATTALAAHPPISVVDLADHIDRLKANNGSQFSAEFESIDPAEQLTWEHSSMDVNKSKNRYANVISYDHSRVKLSMENGITGSDYINANFLDGYCKQNAYIASQGPMPDTMSDFWRMVWEQQVASIVMMTRLEERTRIKCDQYWPNRGPEVYGSMTVTLVDVTELATYTIRTFSLTRADAIGEKREVRQFQFTAWPDHGTPLHPGPLLLFMRRVKAMTPVDAGPTIVHCSAGVGRTGAFVVIDSQLERIKHVPTVDIYGHVTCLRAQRNYMVQTEEQYIFIHDAILEAVQSGNTEVPVRSLFNHIQKLTTPQPGAERTGLEVEFARLAQTKPNSATKFVSATLAVNRFKNRLVNILPYENSRVCLQALRGVEGSDYINASFIDGYRYRKAYIATQGPLQETTEDFWRMLWEHNSTIIVMLTKLREGGREKCFQYWPDRSARYHCLVVDPVAEYNMPAYILREFKVTDARDGQSRTVRQFQFTEWPEQGTPKSGDAFIDFIGQVHKTKEQFGQDGPITVMCSAGVGRTGVFIALSIVLERMRYECVVDLFQTVKLLRTQRPAMVQSEDQYSFCYTAALEYLGSFDHYAT</sequence>
<evidence type="ECO:0000256" key="10">
    <source>
        <dbReference type="SAM" id="Phobius"/>
    </source>
</evidence>
<feature type="domain" description="Fibronectin type-III" evidence="13">
    <location>
        <begin position="436"/>
        <end position="532"/>
    </location>
</feature>
<gene>
    <name evidence="14" type="ORF">DGYR_LOCUS1240</name>
</gene>
<evidence type="ECO:0000256" key="7">
    <source>
        <dbReference type="ARBA" id="ARBA00022989"/>
    </source>
</evidence>
<keyword evidence="15" id="KW-1185">Reference proteome</keyword>
<feature type="domain" description="Tyrosine-protein phosphatase" evidence="11">
    <location>
        <begin position="913"/>
        <end position="1169"/>
    </location>
</feature>
<evidence type="ECO:0000256" key="1">
    <source>
        <dbReference type="ARBA" id="ARBA00004479"/>
    </source>
</evidence>
<dbReference type="InterPro" id="IPR003961">
    <property type="entry name" value="FN3_dom"/>
</dbReference>
<dbReference type="CDD" id="cd14553">
    <property type="entry name" value="R-PTPc-LAR-1"/>
    <property type="match status" value="1"/>
</dbReference>
<reference evidence="14 15" key="1">
    <citation type="submission" date="2020-08" db="EMBL/GenBank/DDBJ databases">
        <authorList>
            <person name="Hejnol A."/>
        </authorList>
    </citation>
    <scope>NUCLEOTIDE SEQUENCE [LARGE SCALE GENOMIC DNA]</scope>
</reference>
<feature type="domain" description="Tyrosine specific protein phosphatases" evidence="12">
    <location>
        <begin position="1089"/>
        <end position="1160"/>
    </location>
</feature>
<dbReference type="InterPro" id="IPR050713">
    <property type="entry name" value="RTP_Phos/Ushers"/>
</dbReference>
<evidence type="ECO:0000259" key="13">
    <source>
        <dbReference type="PROSITE" id="PS50853"/>
    </source>
</evidence>
<dbReference type="SMART" id="SM00194">
    <property type="entry name" value="PTPc"/>
    <property type="match status" value="2"/>
</dbReference>
<keyword evidence="2 10" id="KW-0812">Transmembrane</keyword>
<evidence type="ECO:0000256" key="6">
    <source>
        <dbReference type="ARBA" id="ARBA00022912"/>
    </source>
</evidence>
<dbReference type="InterPro" id="IPR003595">
    <property type="entry name" value="Tyr_Pase_cat"/>
</dbReference>
<comment type="caution">
    <text evidence="14">The sequence shown here is derived from an EMBL/GenBank/DDBJ whole genome shotgun (WGS) entry which is preliminary data.</text>
</comment>
<dbReference type="InterPro" id="IPR016130">
    <property type="entry name" value="Tyr_Pase_AS"/>
</dbReference>
<evidence type="ECO:0000256" key="2">
    <source>
        <dbReference type="ARBA" id="ARBA00022692"/>
    </source>
</evidence>
<feature type="domain" description="Tyrosine specific protein phosphatases" evidence="12">
    <location>
        <begin position="1378"/>
        <end position="1451"/>
    </location>
</feature>
<dbReference type="FunFam" id="3.90.190.10:FF:000088">
    <property type="entry name" value="Receptor protein-tyrosine phosphatase LAR"/>
    <property type="match status" value="1"/>
</dbReference>
<evidence type="ECO:0000256" key="4">
    <source>
        <dbReference type="ARBA" id="ARBA00022737"/>
    </source>
</evidence>
<dbReference type="SUPFAM" id="SSF52799">
    <property type="entry name" value="(Phosphotyrosine protein) phosphatases II"/>
    <property type="match status" value="2"/>
</dbReference>
<dbReference type="PANTHER" id="PTHR46957">
    <property type="entry name" value="CYTOKINE RECEPTOR"/>
    <property type="match status" value="1"/>
</dbReference>
<keyword evidence="5" id="KW-0378">Hydrolase</keyword>
<dbReference type="EMBL" id="CAJFCJ010000002">
    <property type="protein sequence ID" value="CAD5112031.1"/>
    <property type="molecule type" value="Genomic_DNA"/>
</dbReference>
<evidence type="ECO:0000256" key="8">
    <source>
        <dbReference type="ARBA" id="ARBA00023136"/>
    </source>
</evidence>
<feature type="domain" description="Fibronectin type-III" evidence="13">
    <location>
        <begin position="239"/>
        <end position="335"/>
    </location>
</feature>
<dbReference type="FunFam" id="3.90.190.10:FF:000002">
    <property type="entry name" value="receptor-type tyrosine-protein phosphatase delta isoform X2"/>
    <property type="match status" value="1"/>
</dbReference>
<dbReference type="OrthoDB" id="10253954at2759"/>
<feature type="domain" description="Fibronectin type-III" evidence="13">
    <location>
        <begin position="338"/>
        <end position="432"/>
    </location>
</feature>
<dbReference type="PANTHER" id="PTHR46957:SF6">
    <property type="entry name" value="PROTEIN-TYROSINE-PHOSPHATASE"/>
    <property type="match status" value="1"/>
</dbReference>
<keyword evidence="4" id="KW-0677">Repeat</keyword>
<dbReference type="InterPro" id="IPR000387">
    <property type="entry name" value="Tyr_Pase_dom"/>
</dbReference>
<evidence type="ECO:0000259" key="12">
    <source>
        <dbReference type="PROSITE" id="PS50056"/>
    </source>
</evidence>
<feature type="domain" description="Fibronectin type-III" evidence="13">
    <location>
        <begin position="135"/>
        <end position="235"/>
    </location>
</feature>
<dbReference type="InterPro" id="IPR000242">
    <property type="entry name" value="PTP_cat"/>
</dbReference>
<dbReference type="FunFam" id="2.60.40.10:FF:000028">
    <property type="entry name" value="Neuronal cell adhesion molecule"/>
    <property type="match status" value="1"/>
</dbReference>
<feature type="domain" description="Fibronectin type-III" evidence="13">
    <location>
        <begin position="29"/>
        <end position="132"/>
    </location>
</feature>
<dbReference type="SMART" id="SM00060">
    <property type="entry name" value="FN3"/>
    <property type="match status" value="6"/>
</dbReference>
<keyword evidence="7 10" id="KW-1133">Transmembrane helix</keyword>
<evidence type="ECO:0000256" key="5">
    <source>
        <dbReference type="ARBA" id="ARBA00022801"/>
    </source>
</evidence>
<dbReference type="Pfam" id="PF00102">
    <property type="entry name" value="Y_phosphatase"/>
    <property type="match status" value="2"/>
</dbReference>
<name>A0A7I8VBW7_9ANNE</name>
<evidence type="ECO:0000313" key="15">
    <source>
        <dbReference type="Proteomes" id="UP000549394"/>
    </source>
</evidence>
<keyword evidence="8 10" id="KW-0472">Membrane</keyword>
<dbReference type="Gene3D" id="3.90.190.10">
    <property type="entry name" value="Protein tyrosine phosphatase superfamily"/>
    <property type="match status" value="2"/>
</dbReference>
<accession>A0A7I8VBW7</accession>
<dbReference type="Gene3D" id="2.60.40.10">
    <property type="entry name" value="Immunoglobulins"/>
    <property type="match status" value="6"/>
</dbReference>
<evidence type="ECO:0000256" key="3">
    <source>
        <dbReference type="ARBA" id="ARBA00022729"/>
    </source>
</evidence>
<dbReference type="CDD" id="cd00063">
    <property type="entry name" value="FN3"/>
    <property type="match status" value="5"/>
</dbReference>
<keyword evidence="3" id="KW-0732">Signal</keyword>
<dbReference type="PROSITE" id="PS00383">
    <property type="entry name" value="TYR_PHOSPHATASE_1"/>
    <property type="match status" value="1"/>
</dbReference>
<dbReference type="SMART" id="SM00404">
    <property type="entry name" value="PTPc_motif"/>
    <property type="match status" value="2"/>
</dbReference>
<proteinExistence type="predicted"/>
<feature type="transmembrane region" description="Helical" evidence="10">
    <location>
        <begin position="794"/>
        <end position="818"/>
    </location>
</feature>
<dbReference type="InterPro" id="IPR013783">
    <property type="entry name" value="Ig-like_fold"/>
</dbReference>
<dbReference type="Proteomes" id="UP000549394">
    <property type="component" value="Unassembled WGS sequence"/>
</dbReference>
<dbReference type="GO" id="GO:0016020">
    <property type="term" value="C:membrane"/>
    <property type="evidence" value="ECO:0007669"/>
    <property type="project" value="UniProtKB-SubCell"/>
</dbReference>
<dbReference type="PROSITE" id="PS50056">
    <property type="entry name" value="TYR_PHOSPHATASE_2"/>
    <property type="match status" value="2"/>
</dbReference>
<evidence type="ECO:0000313" key="14">
    <source>
        <dbReference type="EMBL" id="CAD5112031.1"/>
    </source>
</evidence>
<dbReference type="Pfam" id="PF00041">
    <property type="entry name" value="fn3"/>
    <property type="match status" value="6"/>
</dbReference>
<dbReference type="InterPro" id="IPR036116">
    <property type="entry name" value="FN3_sf"/>
</dbReference>